<dbReference type="InterPro" id="IPR011050">
    <property type="entry name" value="Pectin_lyase_fold/virulence"/>
</dbReference>
<dbReference type="InterPro" id="IPR013425">
    <property type="entry name" value="Autotrns_rpt"/>
</dbReference>
<gene>
    <name evidence="4" type="ORF">NBRC110019_02120</name>
</gene>
<dbReference type="PROSITE" id="PS51257">
    <property type="entry name" value="PROKAR_LIPOPROTEIN"/>
    <property type="match status" value="1"/>
</dbReference>
<keyword evidence="4" id="KW-0645">Protease</keyword>
<dbReference type="SUPFAM" id="SSF51126">
    <property type="entry name" value="Pectin lyase-like"/>
    <property type="match status" value="1"/>
</dbReference>
<keyword evidence="4" id="KW-0378">Hydrolase</keyword>
<dbReference type="Pfam" id="PF01569">
    <property type="entry name" value="PAP2"/>
    <property type="match status" value="1"/>
</dbReference>
<evidence type="ECO:0000259" key="3">
    <source>
        <dbReference type="SMART" id="SM00014"/>
    </source>
</evidence>
<organism evidence="4 5">
    <name type="scientific">Neptunitalea chrysea</name>
    <dbReference type="NCBI Taxonomy" id="1647581"/>
    <lineage>
        <taxon>Bacteria</taxon>
        <taxon>Pseudomonadati</taxon>
        <taxon>Bacteroidota</taxon>
        <taxon>Flavobacteriia</taxon>
        <taxon>Flavobacteriales</taxon>
        <taxon>Flavobacteriaceae</taxon>
        <taxon>Neptunitalea</taxon>
    </lineage>
</organism>
<dbReference type="GO" id="GO:0030288">
    <property type="term" value="C:outer membrane-bounded periplasmic space"/>
    <property type="evidence" value="ECO:0007669"/>
    <property type="project" value="InterPro"/>
</dbReference>
<dbReference type="GO" id="GO:0008233">
    <property type="term" value="F:peptidase activity"/>
    <property type="evidence" value="ECO:0007669"/>
    <property type="project" value="UniProtKB-KW"/>
</dbReference>
<dbReference type="NCBIfam" id="TIGR02601">
    <property type="entry name" value="autotrns_rpt"/>
    <property type="match status" value="1"/>
</dbReference>
<evidence type="ECO:0000256" key="2">
    <source>
        <dbReference type="SAM" id="SignalP"/>
    </source>
</evidence>
<dbReference type="Proteomes" id="UP001143545">
    <property type="component" value="Unassembled WGS sequence"/>
</dbReference>
<dbReference type="SUPFAM" id="SSF48317">
    <property type="entry name" value="Acid phosphatase/Vanadium-dependent haloperoxidase"/>
    <property type="match status" value="1"/>
</dbReference>
<comment type="caution">
    <text evidence="4">The sequence shown here is derived from an EMBL/GenBank/DDBJ whole genome shotgun (WGS) entry which is preliminary data.</text>
</comment>
<feature type="chain" id="PRO_5040820993" evidence="2">
    <location>
        <begin position="24"/>
        <end position="706"/>
    </location>
</feature>
<dbReference type="Gene3D" id="1.20.144.10">
    <property type="entry name" value="Phosphatidic acid phosphatase type 2/haloperoxidase"/>
    <property type="match status" value="1"/>
</dbReference>
<keyword evidence="5" id="KW-1185">Reference proteome</keyword>
<evidence type="ECO:0000256" key="1">
    <source>
        <dbReference type="ARBA" id="ARBA00022729"/>
    </source>
</evidence>
<feature type="domain" description="Phosphatidic acid phosphatase type 2/haloperoxidase" evidence="3">
    <location>
        <begin position="267"/>
        <end position="381"/>
    </location>
</feature>
<dbReference type="RefSeq" id="WP_281751430.1">
    <property type="nucleotide sequence ID" value="NZ_BRVP01000001.1"/>
</dbReference>
<sequence>MKYSTVLFFVTLCAITISTTSCNNTVTSDNNVTSKPEVVGIPEVAYPLPIVDYISNNCDPIKKRSIEHNPSVYILRGINDIWKGTTDEYQHGSSEHGPGKNDYVTTNPIIDSVIWKENITYVINVTNNRTDDEAILAYLDDVRSKFYSVIDGFGPLTEAYVKNSGAYVDLPEIKKEDVLENTHYQSSYNNNQRYAGSETSPLGAVVKLARSFQNTCSSTNAPKYLYSTPRPWRMNANGEVVFKGTTYDTQLHKPTYLTKDYIGNIEYKIFDIYESNVQVVSGLMASRKNHKYIYDDSHPKPEDLYTNTTQNIRTDNGYPSGHTNAGAIISLAYAYAFPERFQELVFRGSQLGEDRIIAGMHSPVDVIGGKLMALATACAALNQSETSEIAKEARQVTLDFFGAKADSLEMSLQDYAHQKIDTPKEFTNGDMINISVFDNNKYDDKEILKKLYRFRLTYGFTQDTTKSHALPIVPKGAEVILKTRFPYLSDEQRRAVLYTTELPSGYKILDKTNGWGRIDLFTAADGYGAFIDNVTVTMNANLGSFNAYDSWNNPIDGKGKLTKKGTGTLLLTGNNSYTGGTSIEEGTLKTNAETALGTRKTTITNNGILEILTPLKLTTLHVNQQGKISIHYTTKNHYSLEVKEEVVLQNSSLEIIFTKEPSVGDRLPIIKCKNIKGEFNTIINHQFMCHTSITDGILYLVIDSKK</sequence>
<dbReference type="InterPro" id="IPR000326">
    <property type="entry name" value="PAP2/HPO"/>
</dbReference>
<dbReference type="InterPro" id="IPR001011">
    <property type="entry name" value="Acid_Pase_classA_bac"/>
</dbReference>
<name>A0A9W6EV67_9FLAO</name>
<dbReference type="EMBL" id="BRVP01000001">
    <property type="protein sequence ID" value="GLB51173.1"/>
    <property type="molecule type" value="Genomic_DNA"/>
</dbReference>
<feature type="signal peptide" evidence="2">
    <location>
        <begin position="1"/>
        <end position="23"/>
    </location>
</feature>
<keyword evidence="1 2" id="KW-0732">Signal</keyword>
<dbReference type="PRINTS" id="PR00483">
    <property type="entry name" value="BACPHPHTASE"/>
</dbReference>
<dbReference type="GO" id="GO:0006508">
    <property type="term" value="P:proteolysis"/>
    <property type="evidence" value="ECO:0007669"/>
    <property type="project" value="UniProtKB-KW"/>
</dbReference>
<dbReference type="Pfam" id="PF12951">
    <property type="entry name" value="PATR"/>
    <property type="match status" value="1"/>
</dbReference>
<evidence type="ECO:0000313" key="4">
    <source>
        <dbReference type="EMBL" id="GLB51173.1"/>
    </source>
</evidence>
<dbReference type="SMART" id="SM00014">
    <property type="entry name" value="acidPPc"/>
    <property type="match status" value="1"/>
</dbReference>
<evidence type="ECO:0000313" key="5">
    <source>
        <dbReference type="Proteomes" id="UP001143545"/>
    </source>
</evidence>
<dbReference type="AlphaFoldDB" id="A0A9W6EV67"/>
<dbReference type="InterPro" id="IPR036938">
    <property type="entry name" value="PAP2/HPO_sf"/>
</dbReference>
<dbReference type="GO" id="GO:0003993">
    <property type="term" value="F:acid phosphatase activity"/>
    <property type="evidence" value="ECO:0007669"/>
    <property type="project" value="InterPro"/>
</dbReference>
<protein>
    <submittedName>
        <fullName evidence="4">Serine protease</fullName>
    </submittedName>
</protein>
<accession>A0A9W6EV67</accession>
<reference evidence="4" key="1">
    <citation type="submission" date="2022-07" db="EMBL/GenBank/DDBJ databases">
        <title>Taxonomy of Novel Oxalotrophic and Methylotrophic Bacteria.</title>
        <authorList>
            <person name="Sahin N."/>
            <person name="Tani A."/>
        </authorList>
    </citation>
    <scope>NUCLEOTIDE SEQUENCE</scope>
    <source>
        <strain evidence="4">AM327</strain>
    </source>
</reference>
<proteinExistence type="predicted"/>